<proteinExistence type="predicted"/>
<gene>
    <name evidence="1" type="ORF">SAMN05216215_101533</name>
</gene>
<protein>
    <submittedName>
        <fullName evidence="1">Uncharacterized protein</fullName>
    </submittedName>
</protein>
<dbReference type="STRING" id="418495.SAMN05216215_101533"/>
<keyword evidence="2" id="KW-1185">Reference proteome</keyword>
<dbReference type="EMBL" id="FNOK01000015">
    <property type="protein sequence ID" value="SDX78608.1"/>
    <property type="molecule type" value="Genomic_DNA"/>
</dbReference>
<evidence type="ECO:0000313" key="1">
    <source>
        <dbReference type="EMBL" id="SDX78608.1"/>
    </source>
</evidence>
<evidence type="ECO:0000313" key="2">
    <source>
        <dbReference type="Proteomes" id="UP000199529"/>
    </source>
</evidence>
<organism evidence="1 2">
    <name type="scientific">Saccharopolyspora shandongensis</name>
    <dbReference type="NCBI Taxonomy" id="418495"/>
    <lineage>
        <taxon>Bacteria</taxon>
        <taxon>Bacillati</taxon>
        <taxon>Actinomycetota</taxon>
        <taxon>Actinomycetes</taxon>
        <taxon>Pseudonocardiales</taxon>
        <taxon>Pseudonocardiaceae</taxon>
        <taxon>Saccharopolyspora</taxon>
    </lineage>
</organism>
<dbReference type="Proteomes" id="UP000199529">
    <property type="component" value="Unassembled WGS sequence"/>
</dbReference>
<dbReference type="AlphaFoldDB" id="A0A1H3EK78"/>
<reference evidence="2" key="1">
    <citation type="submission" date="2016-10" db="EMBL/GenBank/DDBJ databases">
        <authorList>
            <person name="Varghese N."/>
            <person name="Submissions S."/>
        </authorList>
    </citation>
    <scope>NUCLEOTIDE SEQUENCE [LARGE SCALE GENOMIC DNA]</scope>
    <source>
        <strain evidence="2">CGMCC 4.3530</strain>
    </source>
</reference>
<name>A0A1H3EK78_9PSEU</name>
<sequence length="52" mass="6192">MRLRRMRQPIDVQLCDPRLRADQDEKRSLKLRKLSTVFGVSWSDTPKESSFN</sequence>
<accession>A0A1H3EK78</accession>